<keyword evidence="4 13" id="KW-0812">Transmembrane</keyword>
<dbReference type="InterPro" id="IPR002146">
    <property type="entry name" value="ATP_synth_b/b'su_bac/chlpt"/>
</dbReference>
<dbReference type="InterPro" id="IPR050059">
    <property type="entry name" value="ATP_synthase_B_chain"/>
</dbReference>
<reference evidence="16" key="1">
    <citation type="submission" date="2016-11" db="EMBL/GenBank/DDBJ databases">
        <authorList>
            <person name="Varghese N."/>
            <person name="Submissions S."/>
        </authorList>
    </citation>
    <scope>NUCLEOTIDE SEQUENCE [LARGE SCALE GENOMIC DNA]</scope>
    <source>
        <strain evidence="16">DSM 22363</strain>
    </source>
</reference>
<keyword evidence="2 13" id="KW-0813">Transport</keyword>
<dbReference type="GO" id="GO:0046933">
    <property type="term" value="F:proton-transporting ATP synthase activity, rotational mechanism"/>
    <property type="evidence" value="ECO:0007669"/>
    <property type="project" value="UniProtKB-UniRule"/>
</dbReference>
<dbReference type="GO" id="GO:0045259">
    <property type="term" value="C:proton-transporting ATP synthase complex"/>
    <property type="evidence" value="ECO:0007669"/>
    <property type="project" value="UniProtKB-KW"/>
</dbReference>
<dbReference type="PANTHER" id="PTHR33445">
    <property type="entry name" value="ATP SYNTHASE SUBUNIT B', CHLOROPLASTIC"/>
    <property type="match status" value="1"/>
</dbReference>
<comment type="subcellular location">
    <subcellularLocation>
        <location evidence="13">Cell membrane</location>
        <topology evidence="13">Single-pass membrane protein</topology>
    </subcellularLocation>
    <subcellularLocation>
        <location evidence="12">Endomembrane system</location>
        <topology evidence="12">Single-pass membrane protein</topology>
    </subcellularLocation>
</comment>
<evidence type="ECO:0000256" key="3">
    <source>
        <dbReference type="ARBA" id="ARBA00022547"/>
    </source>
</evidence>
<name>A0A1N6G5V6_9SPHN</name>
<evidence type="ECO:0000256" key="14">
    <source>
        <dbReference type="RuleBase" id="RU003848"/>
    </source>
</evidence>
<dbReference type="Pfam" id="PF00430">
    <property type="entry name" value="ATP-synt_B"/>
    <property type="match status" value="1"/>
</dbReference>
<dbReference type="STRING" id="1123272.SAMN02745824_2691"/>
<feature type="transmembrane region" description="Helical" evidence="13">
    <location>
        <begin position="15"/>
        <end position="34"/>
    </location>
</feature>
<dbReference type="OrthoDB" id="9805716at2"/>
<evidence type="ECO:0000256" key="1">
    <source>
        <dbReference type="ARBA" id="ARBA00005513"/>
    </source>
</evidence>
<dbReference type="RefSeq" id="WP_074205679.1">
    <property type="nucleotide sequence ID" value="NZ_FSQW01000002.1"/>
</dbReference>
<dbReference type="AlphaFoldDB" id="A0A1N6G5V6"/>
<keyword evidence="8 13" id="KW-0472">Membrane</keyword>
<dbReference type="Gene3D" id="6.10.250.1580">
    <property type="match status" value="1"/>
</dbReference>
<dbReference type="Proteomes" id="UP000185192">
    <property type="component" value="Unassembled WGS sequence"/>
</dbReference>
<dbReference type="GO" id="GO:0012505">
    <property type="term" value="C:endomembrane system"/>
    <property type="evidence" value="ECO:0007669"/>
    <property type="project" value="UniProtKB-SubCell"/>
</dbReference>
<sequence>MPQIAQLMEVYGSQFFWLLIVIGIIYFGIAKNMVPKISKTVDDRQKRISDDLEAAQTARDRADQIEEEYRTRINDAKSDAISTIAAAKAEAAKKNEASVKRADTSIAKKAEEADAALKSAQADALKEIESVAAEAARDIVATVSGTKVSAADAKKAVKAAF</sequence>
<comment type="similarity">
    <text evidence="1 13 14">Belongs to the ATPase B chain family.</text>
</comment>
<dbReference type="GO" id="GO:0005886">
    <property type="term" value="C:plasma membrane"/>
    <property type="evidence" value="ECO:0007669"/>
    <property type="project" value="UniProtKB-SubCell"/>
</dbReference>
<comment type="function">
    <text evidence="10 13">F(1)F(0) ATP synthase produces ATP from ADP in the presence of a proton or sodium gradient. F-type ATPases consist of two structural domains, F(1) containing the extramembraneous catalytic core and F(0) containing the membrane proton channel, linked together by a central stalk and a peripheral stalk. During catalysis, ATP synthesis in the catalytic domain of F(1) is coupled via a rotary mechanism of the central stalk subunits to proton translocation.</text>
</comment>
<evidence type="ECO:0000256" key="13">
    <source>
        <dbReference type="HAMAP-Rule" id="MF_01398"/>
    </source>
</evidence>
<dbReference type="GO" id="GO:0046961">
    <property type="term" value="F:proton-transporting ATPase activity, rotational mechanism"/>
    <property type="evidence" value="ECO:0007669"/>
    <property type="project" value="TreeGrafter"/>
</dbReference>
<evidence type="ECO:0000313" key="16">
    <source>
        <dbReference type="Proteomes" id="UP000185192"/>
    </source>
</evidence>
<protein>
    <recommendedName>
        <fullName evidence="13">ATP synthase subunit b</fullName>
    </recommendedName>
    <alternativeName>
        <fullName evidence="13">ATP synthase F(0) sector subunit b</fullName>
    </alternativeName>
    <alternativeName>
        <fullName evidence="13">ATPase subunit I</fullName>
    </alternativeName>
    <alternativeName>
        <fullName evidence="13">F-type ATPase subunit b</fullName>
        <shortName evidence="13">F-ATPase subunit b</shortName>
    </alternativeName>
</protein>
<evidence type="ECO:0000256" key="12">
    <source>
        <dbReference type="ARBA" id="ARBA00037847"/>
    </source>
</evidence>
<evidence type="ECO:0000256" key="9">
    <source>
        <dbReference type="ARBA" id="ARBA00023310"/>
    </source>
</evidence>
<keyword evidence="7 13" id="KW-0406">Ion transport</keyword>
<evidence type="ECO:0000256" key="11">
    <source>
        <dbReference type="ARBA" id="ARBA00025614"/>
    </source>
</evidence>
<comment type="subunit">
    <text evidence="13">F-type ATPases have 2 components, F(1) - the catalytic core - and F(0) - the membrane proton channel. F(1) has five subunits: alpha(3), beta(3), gamma(1), delta(1), epsilon(1). F(0) has three main subunits: a(1), b(2) and c(10-14). The alpha and beta chains form an alternating ring which encloses part of the gamma chain. F(1) is attached to F(0) by a central stalk formed by the gamma and epsilon chains, while a peripheral stalk is formed by the delta and b chains.</text>
</comment>
<dbReference type="CDD" id="cd06503">
    <property type="entry name" value="ATP-synt_Fo_b"/>
    <property type="match status" value="1"/>
</dbReference>
<organism evidence="15 16">
    <name type="scientific">Parasphingorhabdus marina DSM 22363</name>
    <dbReference type="NCBI Taxonomy" id="1123272"/>
    <lineage>
        <taxon>Bacteria</taxon>
        <taxon>Pseudomonadati</taxon>
        <taxon>Pseudomonadota</taxon>
        <taxon>Alphaproteobacteria</taxon>
        <taxon>Sphingomonadales</taxon>
        <taxon>Sphingomonadaceae</taxon>
        <taxon>Parasphingorhabdus</taxon>
    </lineage>
</organism>
<keyword evidence="3 13" id="KW-0138">CF(0)</keyword>
<comment type="function">
    <text evidence="11">Component of the F(0) channel, it forms part of the peripheral stalk, linking F(1) to F(0). The b'-subunit is a diverged and duplicated form of b found in plants and photosynthetic bacteria.</text>
</comment>
<keyword evidence="13" id="KW-1003">Cell membrane</keyword>
<keyword evidence="9 13" id="KW-0066">ATP synthesis</keyword>
<dbReference type="EMBL" id="FSQW01000002">
    <property type="protein sequence ID" value="SIO02926.1"/>
    <property type="molecule type" value="Genomic_DNA"/>
</dbReference>
<dbReference type="PANTHER" id="PTHR33445:SF1">
    <property type="entry name" value="ATP SYNTHASE SUBUNIT B"/>
    <property type="match status" value="1"/>
</dbReference>
<keyword evidence="5 13" id="KW-0375">Hydrogen ion transport</keyword>
<evidence type="ECO:0000256" key="5">
    <source>
        <dbReference type="ARBA" id="ARBA00022781"/>
    </source>
</evidence>
<evidence type="ECO:0000256" key="6">
    <source>
        <dbReference type="ARBA" id="ARBA00022989"/>
    </source>
</evidence>
<proteinExistence type="inferred from homology"/>
<gene>
    <name evidence="13" type="primary">atpF</name>
    <name evidence="15" type="ORF">SAMN02745824_2691</name>
</gene>
<evidence type="ECO:0000256" key="4">
    <source>
        <dbReference type="ARBA" id="ARBA00022692"/>
    </source>
</evidence>
<evidence type="ECO:0000256" key="7">
    <source>
        <dbReference type="ARBA" id="ARBA00023065"/>
    </source>
</evidence>
<accession>A0A1N6G5V6</accession>
<evidence type="ECO:0000256" key="10">
    <source>
        <dbReference type="ARBA" id="ARBA00025198"/>
    </source>
</evidence>
<evidence type="ECO:0000256" key="8">
    <source>
        <dbReference type="ARBA" id="ARBA00023136"/>
    </source>
</evidence>
<keyword evidence="6 13" id="KW-1133">Transmembrane helix</keyword>
<dbReference type="HAMAP" id="MF_01398">
    <property type="entry name" value="ATP_synth_b_bprime"/>
    <property type="match status" value="1"/>
</dbReference>
<keyword evidence="16" id="KW-1185">Reference proteome</keyword>
<evidence type="ECO:0000313" key="15">
    <source>
        <dbReference type="EMBL" id="SIO02926.1"/>
    </source>
</evidence>
<evidence type="ECO:0000256" key="2">
    <source>
        <dbReference type="ARBA" id="ARBA00022448"/>
    </source>
</evidence>